<comment type="caution">
    <text evidence="1">The sequence shown here is derived from an EMBL/GenBank/DDBJ whole genome shotgun (WGS) entry which is preliminary data.</text>
</comment>
<reference evidence="2" key="1">
    <citation type="journal article" date="2019" name="Int. J. Syst. Evol. Microbiol.">
        <title>The Global Catalogue of Microorganisms (GCM) 10K type strain sequencing project: providing services to taxonomists for standard genome sequencing and annotation.</title>
        <authorList>
            <consortium name="The Broad Institute Genomics Platform"/>
            <consortium name="The Broad Institute Genome Sequencing Center for Infectious Disease"/>
            <person name="Wu L."/>
            <person name="Ma J."/>
        </authorList>
    </citation>
    <scope>NUCLEOTIDE SEQUENCE [LARGE SCALE GENOMIC DNA]</scope>
    <source>
        <strain evidence="2">WYCCWR 13023</strain>
    </source>
</reference>
<keyword evidence="2" id="KW-1185">Reference proteome</keyword>
<evidence type="ECO:0008006" key="3">
    <source>
        <dbReference type="Google" id="ProtNLM"/>
    </source>
</evidence>
<dbReference type="EMBL" id="JBHSGV010000005">
    <property type="protein sequence ID" value="MFC4748429.1"/>
    <property type="molecule type" value="Genomic_DNA"/>
</dbReference>
<sequence>MKKLKDLFGVEVLSVVEKKSIFGGGGGIEACYCPDGSFAGVIHVNEGESCQSVIEESCLLDH</sequence>
<accession>A0ABV9PDW7</accession>
<organism evidence="1 2">
    <name type="scientific">Flavobacterium branchiicola</name>
    <dbReference type="NCBI Taxonomy" id="1114875"/>
    <lineage>
        <taxon>Bacteria</taxon>
        <taxon>Pseudomonadati</taxon>
        <taxon>Bacteroidota</taxon>
        <taxon>Flavobacteriia</taxon>
        <taxon>Flavobacteriales</taxon>
        <taxon>Flavobacteriaceae</taxon>
        <taxon>Flavobacterium</taxon>
    </lineage>
</organism>
<protein>
    <recommendedName>
        <fullName evidence="3">Bacteriocin-like protein</fullName>
    </recommendedName>
</protein>
<proteinExistence type="predicted"/>
<name>A0ABV9PDW7_9FLAO</name>
<gene>
    <name evidence="1" type="ORF">ACFO5S_13300</name>
</gene>
<dbReference type="Proteomes" id="UP001595935">
    <property type="component" value="Unassembled WGS sequence"/>
</dbReference>
<dbReference type="RefSeq" id="WP_213258417.1">
    <property type="nucleotide sequence ID" value="NZ_JAGYWA010000005.1"/>
</dbReference>
<evidence type="ECO:0000313" key="1">
    <source>
        <dbReference type="EMBL" id="MFC4748429.1"/>
    </source>
</evidence>
<evidence type="ECO:0000313" key="2">
    <source>
        <dbReference type="Proteomes" id="UP001595935"/>
    </source>
</evidence>